<dbReference type="Pfam" id="PF03635">
    <property type="entry name" value="Vps35"/>
    <property type="match status" value="1"/>
</dbReference>
<dbReference type="GO" id="GO:0042147">
    <property type="term" value="P:retrograde transport, endosome to Golgi"/>
    <property type="evidence" value="ECO:0007669"/>
    <property type="project" value="InterPro"/>
</dbReference>
<name>A0A7S1APQ6_NOCSC</name>
<keyword evidence="5" id="KW-0472">Membrane</keyword>
<dbReference type="GO" id="GO:0005829">
    <property type="term" value="C:cytosol"/>
    <property type="evidence" value="ECO:0007669"/>
    <property type="project" value="GOC"/>
</dbReference>
<dbReference type="InterPro" id="IPR042491">
    <property type="entry name" value="Vps35_C"/>
</dbReference>
<evidence type="ECO:0000256" key="4">
    <source>
        <dbReference type="ARBA" id="ARBA00022927"/>
    </source>
</evidence>
<organism evidence="7">
    <name type="scientific">Noctiluca scintillans</name>
    <name type="common">Sea sparkle</name>
    <name type="synonym">Red tide dinoflagellate</name>
    <dbReference type="NCBI Taxonomy" id="2966"/>
    <lineage>
        <taxon>Eukaryota</taxon>
        <taxon>Sar</taxon>
        <taxon>Alveolata</taxon>
        <taxon>Dinophyceae</taxon>
        <taxon>Noctilucales</taxon>
        <taxon>Noctilucaceae</taxon>
        <taxon>Noctiluca</taxon>
    </lineage>
</organism>
<dbReference type="PANTHER" id="PTHR11099:SF0">
    <property type="entry name" value="VACUOLAR PROTEIN SORTING-ASSOCIATED PROTEIN 35"/>
    <property type="match status" value="1"/>
</dbReference>
<evidence type="ECO:0000256" key="2">
    <source>
        <dbReference type="ARBA" id="ARBA00006536"/>
    </source>
</evidence>
<keyword evidence="4 6" id="KW-0653">Protein transport</keyword>
<comment type="function">
    <text evidence="6">Plays a role in vesicular protein sorting.</text>
</comment>
<keyword evidence="3 6" id="KW-0813">Transport</keyword>
<accession>A0A7S1APQ6</accession>
<evidence type="ECO:0000256" key="3">
    <source>
        <dbReference type="ARBA" id="ARBA00022448"/>
    </source>
</evidence>
<evidence type="ECO:0000256" key="5">
    <source>
        <dbReference type="ARBA" id="ARBA00023136"/>
    </source>
</evidence>
<dbReference type="InterPro" id="IPR005378">
    <property type="entry name" value="Vps35"/>
</dbReference>
<evidence type="ECO:0000256" key="6">
    <source>
        <dbReference type="PIRNR" id="PIRNR009375"/>
    </source>
</evidence>
<comment type="similarity">
    <text evidence="2 6">Belongs to the VPS35 family.</text>
</comment>
<evidence type="ECO:0000313" key="7">
    <source>
        <dbReference type="EMBL" id="CAD8860612.1"/>
    </source>
</evidence>
<gene>
    <name evidence="7" type="ORF">NSCI0253_LOCUS34966</name>
</gene>
<dbReference type="EMBL" id="HBFQ01048970">
    <property type="protein sequence ID" value="CAD8860612.1"/>
    <property type="molecule type" value="Transcribed_RNA"/>
</dbReference>
<evidence type="ECO:0000256" key="1">
    <source>
        <dbReference type="ARBA" id="ARBA00004170"/>
    </source>
</evidence>
<dbReference type="Gene3D" id="1.25.40.660">
    <property type="entry name" value="Vacuolar protein sorting-associated protein 35, helical subcomplex Vps35-C"/>
    <property type="match status" value="1"/>
</dbReference>
<proteinExistence type="inferred from homology"/>
<dbReference type="GO" id="GO:0006886">
    <property type="term" value="P:intracellular protein transport"/>
    <property type="evidence" value="ECO:0007669"/>
    <property type="project" value="TreeGrafter"/>
</dbReference>
<reference evidence="7" key="1">
    <citation type="submission" date="2021-01" db="EMBL/GenBank/DDBJ databases">
        <authorList>
            <person name="Corre E."/>
            <person name="Pelletier E."/>
            <person name="Niang G."/>
            <person name="Scheremetjew M."/>
            <person name="Finn R."/>
            <person name="Kale V."/>
            <person name="Holt S."/>
            <person name="Cochrane G."/>
            <person name="Meng A."/>
            <person name="Brown T."/>
            <person name="Cohen L."/>
        </authorList>
    </citation>
    <scope>NUCLEOTIDE SEQUENCE</scope>
</reference>
<comment type="subcellular location">
    <subcellularLocation>
        <location evidence="1">Membrane</location>
        <topology evidence="1">Peripheral membrane protein</topology>
    </subcellularLocation>
</comment>
<dbReference type="PANTHER" id="PTHR11099">
    <property type="entry name" value="VACUOLAR SORTING PROTEIN 35"/>
    <property type="match status" value="1"/>
</dbReference>
<dbReference type="AlphaFoldDB" id="A0A7S1APQ6"/>
<dbReference type="PIRSF" id="PIRSF009375">
    <property type="entry name" value="Retromer_Vps35"/>
    <property type="match status" value="1"/>
</dbReference>
<dbReference type="GO" id="GO:0005770">
    <property type="term" value="C:late endosome"/>
    <property type="evidence" value="ECO:0007669"/>
    <property type="project" value="TreeGrafter"/>
</dbReference>
<sequence length="817" mass="91333">MAQSNYIGNLDDQDRLLDEATAVVKEQAFHMKRAIDSDNLRDALKHSSNMICELRTSLLSPKTYYELYMQVFNEMQHLAVFFGDRQRHGRKMSDLYESVQHAGNILPRLYLVVAVAKSYIESRDAPSKEILKDASELCKGVQHPMRGLFLRYFLSQQLKDMLPDTGSVYEQEGGGDINDAFEFILNNFMETNKLWVRLQNQGPAKDKQRREKERHDLRVLVGANLVRMSQLEGMTLSFYTNVALPQILEHVVTVKDTMSQQYLFDCIIQVFPDEFKIQTLDQLLAAFSKANPTVDMKPIFTNLMDRLSKFIEENADDPAIKELDIFALFKTHTSAILERTLNAVDGVLDILPPLELQSKFMAFTLSLYPFMEHVDIILGSTNDILEQYFTKSGGGRTLNGQAGDSVVSLLVEPLKHLSLDVIGIENYSKLTNTLVYAKRKALALQVVGAVLEKDVKLESTDAVSVLFNLLSPLIKDQHDTPHDEGSDPEAFAQEQQQVCKLVHQVQTDDPDLAMQMLTIMRSGFGEGGPQRISWTLQPLVFKAMSVVKLLKNREQQVAAGLAAQPSVSLKKIFQFLHKTNSALVSVRPDVALQQFLVAASVANKADLECGQPGSFEAICFEFLTQALICFEEELSDSRQQFKALHQIVGTMTVLTCLEPENYETVVTKAVQHSSRLLKKPLQCRAIAKCSHVFWSPACMDGKRVMECLTKCLKIVNGLGNAADGGSSEVGLWIEMLDEYLYFYQSGVPELTAQKVENLIQLCASQVEYAVTSDSSASAAGPKSKAHLNRVLQMIKAGQSLEQQGLSQGRMSEINLAS</sequence>
<protein>
    <recommendedName>
        <fullName evidence="6">Vacuolar protein sorting-associated protein 35</fullName>
    </recommendedName>
</protein>
<dbReference type="GO" id="GO:0030906">
    <property type="term" value="C:retromer, cargo-selective complex"/>
    <property type="evidence" value="ECO:0007669"/>
    <property type="project" value="InterPro"/>
</dbReference>